<dbReference type="RefSeq" id="XP_038813754.1">
    <property type="nucleotide sequence ID" value="XM_038950015.1"/>
</dbReference>
<protein>
    <submittedName>
        <fullName evidence="1">Uncharacterized protein</fullName>
    </submittedName>
</protein>
<organism evidence="1 2">
    <name type="scientific">Botrytis deweyae</name>
    <dbReference type="NCBI Taxonomy" id="2478750"/>
    <lineage>
        <taxon>Eukaryota</taxon>
        <taxon>Fungi</taxon>
        <taxon>Dikarya</taxon>
        <taxon>Ascomycota</taxon>
        <taxon>Pezizomycotina</taxon>
        <taxon>Leotiomycetes</taxon>
        <taxon>Helotiales</taxon>
        <taxon>Sclerotiniaceae</taxon>
        <taxon>Botrytis</taxon>
    </lineage>
</organism>
<keyword evidence="2" id="KW-1185">Reference proteome</keyword>
<dbReference type="EMBL" id="RCSX01000004">
    <property type="protein sequence ID" value="KAF7936176.1"/>
    <property type="molecule type" value="Genomic_DNA"/>
</dbReference>
<dbReference type="GeneID" id="62229169"/>
<accession>A0ABQ7IX76</accession>
<name>A0ABQ7IX76_9HELO</name>
<sequence>MKEILVSRQVHSFICCVREFQSSEWTLALGSGEFQGLTKVKRCPASRLPGPSVRHCKEMANW</sequence>
<comment type="caution">
    <text evidence="1">The sequence shown here is derived from an EMBL/GenBank/DDBJ whole genome shotgun (WGS) entry which is preliminary data.</text>
</comment>
<proteinExistence type="predicted"/>
<gene>
    <name evidence="1" type="ORF">EAE98_002395</name>
</gene>
<evidence type="ECO:0000313" key="1">
    <source>
        <dbReference type="EMBL" id="KAF7936176.1"/>
    </source>
</evidence>
<reference evidence="1 2" key="1">
    <citation type="journal article" date="2020" name="Genome Biol. Evol.">
        <title>Comparative genomics of Sclerotiniaceae.</title>
        <authorList>
            <person name="Valero Jimenez C.A."/>
            <person name="Steentjes M."/>
            <person name="Scholten O.E."/>
            <person name="Van Kan J.A.L."/>
        </authorList>
    </citation>
    <scope>NUCLEOTIDE SEQUENCE [LARGE SCALE GENOMIC DNA]</scope>
    <source>
        <strain evidence="1 2">B1</strain>
    </source>
</reference>
<evidence type="ECO:0000313" key="2">
    <source>
        <dbReference type="Proteomes" id="UP000783213"/>
    </source>
</evidence>
<dbReference type="Proteomes" id="UP000783213">
    <property type="component" value="Unassembled WGS sequence"/>
</dbReference>